<name>A0AAW3JVK7_9FIRM</name>
<reference evidence="1 2" key="1">
    <citation type="submission" date="2015-10" db="EMBL/GenBank/DDBJ databases">
        <title>Butyribacter intestini gen. nov., sp. nov., a butyric acid-producing bacterium of the family Lachnospiraceae isolated from the human faeces.</title>
        <authorList>
            <person name="Zou Y."/>
            <person name="Xue W."/>
            <person name="Luo G."/>
            <person name="Lv M."/>
        </authorList>
    </citation>
    <scope>NUCLEOTIDE SEQUENCE [LARGE SCALE GENOMIC DNA]</scope>
    <source>
        <strain evidence="1 2">TF01-11</strain>
    </source>
</reference>
<dbReference type="RefSeq" id="WP_055941317.1">
    <property type="nucleotide sequence ID" value="NZ_JAQDCV010000008.1"/>
</dbReference>
<organism evidence="1 2">
    <name type="scientific">Butyribacter intestini</name>
    <dbReference type="NCBI Taxonomy" id="1703332"/>
    <lineage>
        <taxon>Bacteria</taxon>
        <taxon>Bacillati</taxon>
        <taxon>Bacillota</taxon>
        <taxon>Clostridia</taxon>
        <taxon>Lachnospirales</taxon>
        <taxon>Lachnospiraceae</taxon>
        <taxon>Butyribacter</taxon>
    </lineage>
</organism>
<dbReference type="EMBL" id="LLKB01000001">
    <property type="protein sequence ID" value="KQC86088.1"/>
    <property type="molecule type" value="Genomic_DNA"/>
</dbReference>
<dbReference type="Proteomes" id="UP000050833">
    <property type="component" value="Unassembled WGS sequence"/>
</dbReference>
<accession>A0AAW3JVK7</accession>
<evidence type="ECO:0000313" key="1">
    <source>
        <dbReference type="EMBL" id="KQC86088.1"/>
    </source>
</evidence>
<keyword evidence="2" id="KW-1185">Reference proteome</keyword>
<protein>
    <recommendedName>
        <fullName evidence="3">Phospholipase C/D domain-containing protein</fullName>
    </recommendedName>
</protein>
<evidence type="ECO:0008006" key="3">
    <source>
        <dbReference type="Google" id="ProtNLM"/>
    </source>
</evidence>
<sequence length="243" mass="29043">MTMAGTMIHLVIAVRIAENIKKNGYKIRLADGSNIHFDKNMFIAGNICPDGIMERKNYERNMKLHTHFRDGIPDGDFGKNGTIKLFEKRMADFWREHCEDERVASGLYLGYITHMMTDKRFILYERPKYFQNISKIGLTERDRETFVYFNKDTDLVDFKLVKEMPELSEAEKILRETRDYYIKNMITKEELDKSRRWIIKYFFEEKHIEENSKFLDYNSILKFCGDTVNYILDRLKNESYLDA</sequence>
<comment type="caution">
    <text evidence="1">The sequence shown here is derived from an EMBL/GenBank/DDBJ whole genome shotgun (WGS) entry which is preliminary data.</text>
</comment>
<evidence type="ECO:0000313" key="2">
    <source>
        <dbReference type="Proteomes" id="UP000050833"/>
    </source>
</evidence>
<proteinExistence type="predicted"/>
<gene>
    <name evidence="1" type="ORF">APZ18_02520</name>
</gene>
<dbReference type="AlphaFoldDB" id="A0AAW3JVK7"/>